<evidence type="ECO:0000313" key="3">
    <source>
        <dbReference type="Proteomes" id="UP000184188"/>
    </source>
</evidence>
<keyword evidence="1" id="KW-0472">Membrane</keyword>
<keyword evidence="1" id="KW-1133">Transmembrane helix</keyword>
<dbReference type="GeneID" id="34616398"/>
<dbReference type="PANTHER" id="PTHR36978">
    <property type="entry name" value="P-LOOP CONTAINING NUCLEOTIDE TRIPHOSPHATE HYDROLASE"/>
    <property type="match status" value="1"/>
</dbReference>
<dbReference type="Proteomes" id="UP000184188">
    <property type="component" value="Unassembled WGS sequence"/>
</dbReference>
<dbReference type="STRING" id="1073090.A0A1L9S8W2"/>
<dbReference type="SUPFAM" id="SSF52540">
    <property type="entry name" value="P-loop containing nucleoside triphosphate hydrolases"/>
    <property type="match status" value="1"/>
</dbReference>
<dbReference type="RefSeq" id="XP_022578105.1">
    <property type="nucleotide sequence ID" value="XM_022729934.1"/>
</dbReference>
<evidence type="ECO:0008006" key="4">
    <source>
        <dbReference type="Google" id="ProtNLM"/>
    </source>
</evidence>
<name>A0A1L9S8W2_9EURO</name>
<keyword evidence="1" id="KW-0812">Transmembrane</keyword>
<gene>
    <name evidence="2" type="ORF">ASPZODRAFT_73923</name>
</gene>
<dbReference type="AlphaFoldDB" id="A0A1L9S8W2"/>
<proteinExistence type="predicted"/>
<evidence type="ECO:0000313" key="2">
    <source>
        <dbReference type="EMBL" id="OJJ43595.1"/>
    </source>
</evidence>
<organism evidence="2 3">
    <name type="scientific">Penicilliopsis zonata CBS 506.65</name>
    <dbReference type="NCBI Taxonomy" id="1073090"/>
    <lineage>
        <taxon>Eukaryota</taxon>
        <taxon>Fungi</taxon>
        <taxon>Dikarya</taxon>
        <taxon>Ascomycota</taxon>
        <taxon>Pezizomycotina</taxon>
        <taxon>Eurotiomycetes</taxon>
        <taxon>Eurotiomycetidae</taxon>
        <taxon>Eurotiales</taxon>
        <taxon>Aspergillaceae</taxon>
        <taxon>Penicilliopsis</taxon>
    </lineage>
</organism>
<protein>
    <recommendedName>
        <fullName evidence="4">Sulfotransferase domain-containing protein</fullName>
    </recommendedName>
</protein>
<dbReference type="EMBL" id="KV878351">
    <property type="protein sequence ID" value="OJJ43595.1"/>
    <property type="molecule type" value="Genomic_DNA"/>
</dbReference>
<dbReference type="PANTHER" id="PTHR36978:SF4">
    <property type="entry name" value="P-LOOP CONTAINING NUCLEOSIDE TRIPHOSPHATE HYDROLASE PROTEIN"/>
    <property type="match status" value="1"/>
</dbReference>
<dbReference type="Pfam" id="PF17784">
    <property type="entry name" value="Sulfotransfer_4"/>
    <property type="match status" value="1"/>
</dbReference>
<dbReference type="OrthoDB" id="408152at2759"/>
<keyword evidence="3" id="KW-1185">Reference proteome</keyword>
<feature type="transmembrane region" description="Helical" evidence="1">
    <location>
        <begin position="260"/>
        <end position="279"/>
    </location>
</feature>
<dbReference type="InterPro" id="IPR040632">
    <property type="entry name" value="Sulfotransfer_4"/>
</dbReference>
<accession>A0A1L9S8W2</accession>
<reference evidence="3" key="1">
    <citation type="journal article" date="2017" name="Genome Biol.">
        <title>Comparative genomics reveals high biological diversity and specific adaptations in the industrially and medically important fungal genus Aspergillus.</title>
        <authorList>
            <person name="de Vries R.P."/>
            <person name="Riley R."/>
            <person name="Wiebenga A."/>
            <person name="Aguilar-Osorio G."/>
            <person name="Amillis S."/>
            <person name="Uchima C.A."/>
            <person name="Anderluh G."/>
            <person name="Asadollahi M."/>
            <person name="Askin M."/>
            <person name="Barry K."/>
            <person name="Battaglia E."/>
            <person name="Bayram O."/>
            <person name="Benocci T."/>
            <person name="Braus-Stromeyer S.A."/>
            <person name="Caldana C."/>
            <person name="Canovas D."/>
            <person name="Cerqueira G.C."/>
            <person name="Chen F."/>
            <person name="Chen W."/>
            <person name="Choi C."/>
            <person name="Clum A."/>
            <person name="Dos Santos R.A."/>
            <person name="Damasio A.R."/>
            <person name="Diallinas G."/>
            <person name="Emri T."/>
            <person name="Fekete E."/>
            <person name="Flipphi M."/>
            <person name="Freyberg S."/>
            <person name="Gallo A."/>
            <person name="Gournas C."/>
            <person name="Habgood R."/>
            <person name="Hainaut M."/>
            <person name="Harispe M.L."/>
            <person name="Henrissat B."/>
            <person name="Hilden K.S."/>
            <person name="Hope R."/>
            <person name="Hossain A."/>
            <person name="Karabika E."/>
            <person name="Karaffa L."/>
            <person name="Karanyi Z."/>
            <person name="Krasevec N."/>
            <person name="Kuo A."/>
            <person name="Kusch H."/>
            <person name="LaButti K."/>
            <person name="Lagendijk E.L."/>
            <person name="Lapidus A."/>
            <person name="Levasseur A."/>
            <person name="Lindquist E."/>
            <person name="Lipzen A."/>
            <person name="Logrieco A.F."/>
            <person name="MacCabe A."/>
            <person name="Maekelae M.R."/>
            <person name="Malavazi I."/>
            <person name="Melin P."/>
            <person name="Meyer V."/>
            <person name="Mielnichuk N."/>
            <person name="Miskei M."/>
            <person name="Molnar A.P."/>
            <person name="Mule G."/>
            <person name="Ngan C.Y."/>
            <person name="Orejas M."/>
            <person name="Orosz E."/>
            <person name="Ouedraogo J.P."/>
            <person name="Overkamp K.M."/>
            <person name="Park H.-S."/>
            <person name="Perrone G."/>
            <person name="Piumi F."/>
            <person name="Punt P.J."/>
            <person name="Ram A.F."/>
            <person name="Ramon A."/>
            <person name="Rauscher S."/>
            <person name="Record E."/>
            <person name="Riano-Pachon D.M."/>
            <person name="Robert V."/>
            <person name="Roehrig J."/>
            <person name="Ruller R."/>
            <person name="Salamov A."/>
            <person name="Salih N.S."/>
            <person name="Samson R.A."/>
            <person name="Sandor E."/>
            <person name="Sanguinetti M."/>
            <person name="Schuetze T."/>
            <person name="Sepcic K."/>
            <person name="Shelest E."/>
            <person name="Sherlock G."/>
            <person name="Sophianopoulou V."/>
            <person name="Squina F.M."/>
            <person name="Sun H."/>
            <person name="Susca A."/>
            <person name="Todd R.B."/>
            <person name="Tsang A."/>
            <person name="Unkles S.E."/>
            <person name="van de Wiele N."/>
            <person name="van Rossen-Uffink D."/>
            <person name="Oliveira J.V."/>
            <person name="Vesth T.C."/>
            <person name="Visser J."/>
            <person name="Yu J.-H."/>
            <person name="Zhou M."/>
            <person name="Andersen M.R."/>
            <person name="Archer D.B."/>
            <person name="Baker S.E."/>
            <person name="Benoit I."/>
            <person name="Brakhage A.A."/>
            <person name="Braus G.H."/>
            <person name="Fischer R."/>
            <person name="Frisvad J.C."/>
            <person name="Goldman G.H."/>
            <person name="Houbraken J."/>
            <person name="Oakley B."/>
            <person name="Pocsi I."/>
            <person name="Scazzocchio C."/>
            <person name="Seiboth B."/>
            <person name="vanKuyk P.A."/>
            <person name="Wortman J."/>
            <person name="Dyer P.S."/>
            <person name="Grigoriev I.V."/>
        </authorList>
    </citation>
    <scope>NUCLEOTIDE SEQUENCE [LARGE SCALE GENOMIC DNA]</scope>
    <source>
        <strain evidence="3">CBS 506.65</strain>
    </source>
</reference>
<dbReference type="InterPro" id="IPR027417">
    <property type="entry name" value="P-loop_NTPase"/>
</dbReference>
<dbReference type="VEuPathDB" id="FungiDB:ASPZODRAFT_73923"/>
<evidence type="ECO:0000256" key="1">
    <source>
        <dbReference type="SAM" id="Phobius"/>
    </source>
</evidence>
<sequence length="285" mass="33168">MSTDREKYPELFVPDRNIDPRTRSREVPMKILALSMPRTGTMSMQTALETLGFGPTIHGFNQWMHVQDTRMWQEGLEAKFFLPSQAKMKPFGRQEFDQLLGYYEIASDFPSIAFAEELIAAYPEAKVVIVERDVDAWYESFHDSFIKYMFSVAVSAFVRLDTQMYTFQEMTNTWVRGKFRANSRRELEQNARKVYRQHYETIRRVTPRERLLDFKLEDGWEPLCAFLGKDVPDVPFPRVNDRQAFAERSDLMLKIAGGRILRKGVILITVMVAAGAVWMKYSSLG</sequence>
<dbReference type="Gene3D" id="3.40.50.300">
    <property type="entry name" value="P-loop containing nucleotide triphosphate hydrolases"/>
    <property type="match status" value="1"/>
</dbReference>